<feature type="transmembrane region" description="Helical" evidence="8">
    <location>
        <begin position="77"/>
        <end position="96"/>
    </location>
</feature>
<dbReference type="Pfam" id="PF07690">
    <property type="entry name" value="MFS_1"/>
    <property type="match status" value="1"/>
</dbReference>
<feature type="transmembrane region" description="Helical" evidence="8">
    <location>
        <begin position="164"/>
        <end position="187"/>
    </location>
</feature>
<dbReference type="InterPro" id="IPR036259">
    <property type="entry name" value="MFS_trans_sf"/>
</dbReference>
<dbReference type="CDD" id="cd17324">
    <property type="entry name" value="MFS_NepI_like"/>
    <property type="match status" value="1"/>
</dbReference>
<feature type="transmembrane region" description="Helical" evidence="8">
    <location>
        <begin position="302"/>
        <end position="322"/>
    </location>
</feature>
<dbReference type="RefSeq" id="WP_310274695.1">
    <property type="nucleotide sequence ID" value="NZ_JAVDXW010000001.1"/>
</dbReference>
<evidence type="ECO:0000313" key="10">
    <source>
        <dbReference type="EMBL" id="MDR7302832.1"/>
    </source>
</evidence>
<dbReference type="AlphaFoldDB" id="A0AAE4CP80"/>
<keyword evidence="3" id="KW-0813">Transport</keyword>
<comment type="subcellular location">
    <subcellularLocation>
        <location evidence="1">Cell membrane</location>
        <topology evidence="1">Multi-pass membrane protein</topology>
    </subcellularLocation>
</comment>
<evidence type="ECO:0000256" key="6">
    <source>
        <dbReference type="ARBA" id="ARBA00022989"/>
    </source>
</evidence>
<feature type="transmembrane region" description="Helical" evidence="8">
    <location>
        <begin position="136"/>
        <end position="158"/>
    </location>
</feature>
<evidence type="ECO:0000256" key="3">
    <source>
        <dbReference type="ARBA" id="ARBA00022448"/>
    </source>
</evidence>
<sequence>MDGDAGRVRRIRFASLTGALALFALLYAPQAVLPQLAAEFSVSPGTVALLISASTLGLALAAIPLGTLSEVLGRRRIMVVSLLVAEGIGLLLPWVHHFPLMVGARLVQGAAVAGLAVVAVAYLADEAGGRHLGSTMGLYVAGTTIGGMSGRIVCGVVADFAGWSGGMLAVALLAGVCTVVFVTLLPADSRHSRQPWRWRPLAAGLRSAASTPVLYAPYLVAALGMGSFVTIYNVLGFRLIGPPLMVPPALAALAFLAYAAGTVSSAVAGRAADRRGRSPVLLCGLSITVLGLLTMLSGQLVLILAGLVVFTGGFFMAHSVASTWVGARAPESARGQASSLYQFCYYSGSSVGGVAGGTAFAAWGWAGMTALLCCWLAVAAGGVLLARSAT</sequence>
<keyword evidence="11" id="KW-1185">Reference proteome</keyword>
<evidence type="ECO:0000256" key="7">
    <source>
        <dbReference type="ARBA" id="ARBA00023136"/>
    </source>
</evidence>
<evidence type="ECO:0000256" key="5">
    <source>
        <dbReference type="ARBA" id="ARBA00022692"/>
    </source>
</evidence>
<comment type="similarity">
    <text evidence="2">Belongs to the major facilitator superfamily.</text>
</comment>
<feature type="transmembrane region" description="Helical" evidence="8">
    <location>
        <begin position="343"/>
        <end position="363"/>
    </location>
</feature>
<dbReference type="PANTHER" id="PTHR43271">
    <property type="entry name" value="BLL2771 PROTEIN"/>
    <property type="match status" value="1"/>
</dbReference>
<dbReference type="InterPro" id="IPR005829">
    <property type="entry name" value="Sugar_transporter_CS"/>
</dbReference>
<proteinExistence type="inferred from homology"/>
<feature type="transmembrane region" description="Helical" evidence="8">
    <location>
        <begin position="44"/>
        <end position="65"/>
    </location>
</feature>
<dbReference type="PROSITE" id="PS50850">
    <property type="entry name" value="MFS"/>
    <property type="match status" value="1"/>
</dbReference>
<feature type="transmembrane region" description="Helical" evidence="8">
    <location>
        <begin position="279"/>
        <end position="296"/>
    </location>
</feature>
<evidence type="ECO:0000259" key="9">
    <source>
        <dbReference type="PROSITE" id="PS50850"/>
    </source>
</evidence>
<keyword evidence="5 8" id="KW-0812">Transmembrane</keyword>
<reference evidence="10" key="1">
    <citation type="submission" date="2023-07" db="EMBL/GenBank/DDBJ databases">
        <title>Sequencing the genomes of 1000 actinobacteria strains.</title>
        <authorList>
            <person name="Klenk H.-P."/>
        </authorList>
    </citation>
    <scope>NUCLEOTIDE SEQUENCE</scope>
    <source>
        <strain evidence="10">DSM 45977</strain>
    </source>
</reference>
<feature type="domain" description="Major facilitator superfamily (MFS) profile" evidence="9">
    <location>
        <begin position="10"/>
        <end position="390"/>
    </location>
</feature>
<dbReference type="Proteomes" id="UP001180845">
    <property type="component" value="Unassembled WGS sequence"/>
</dbReference>
<comment type="caution">
    <text evidence="10">The sequence shown here is derived from an EMBL/GenBank/DDBJ whole genome shotgun (WGS) entry which is preliminary data.</text>
</comment>
<dbReference type="SUPFAM" id="SSF103473">
    <property type="entry name" value="MFS general substrate transporter"/>
    <property type="match status" value="1"/>
</dbReference>
<organism evidence="10 11">
    <name type="scientific">Haloactinomyces albus</name>
    <dbReference type="NCBI Taxonomy" id="1352928"/>
    <lineage>
        <taxon>Bacteria</taxon>
        <taxon>Bacillati</taxon>
        <taxon>Actinomycetota</taxon>
        <taxon>Actinomycetes</taxon>
        <taxon>Actinopolysporales</taxon>
        <taxon>Actinopolysporaceae</taxon>
        <taxon>Haloactinomyces</taxon>
    </lineage>
</organism>
<keyword evidence="4" id="KW-1003">Cell membrane</keyword>
<evidence type="ECO:0000313" key="11">
    <source>
        <dbReference type="Proteomes" id="UP001180845"/>
    </source>
</evidence>
<evidence type="ECO:0000256" key="8">
    <source>
        <dbReference type="SAM" id="Phobius"/>
    </source>
</evidence>
<dbReference type="PANTHER" id="PTHR43271:SF1">
    <property type="entry name" value="INNER MEMBRANE TRANSPORT PROTEIN YNFM"/>
    <property type="match status" value="1"/>
</dbReference>
<feature type="transmembrane region" description="Helical" evidence="8">
    <location>
        <begin position="102"/>
        <end position="124"/>
    </location>
</feature>
<evidence type="ECO:0000256" key="1">
    <source>
        <dbReference type="ARBA" id="ARBA00004651"/>
    </source>
</evidence>
<keyword evidence="6 8" id="KW-1133">Transmembrane helix</keyword>
<name>A0AAE4CP80_9ACTN</name>
<dbReference type="EMBL" id="JAVDXW010000001">
    <property type="protein sequence ID" value="MDR7302832.1"/>
    <property type="molecule type" value="Genomic_DNA"/>
</dbReference>
<dbReference type="InterPro" id="IPR020846">
    <property type="entry name" value="MFS_dom"/>
</dbReference>
<dbReference type="GO" id="GO:0005886">
    <property type="term" value="C:plasma membrane"/>
    <property type="evidence" value="ECO:0007669"/>
    <property type="project" value="UniProtKB-SubCell"/>
</dbReference>
<keyword evidence="7 8" id="KW-0472">Membrane</keyword>
<dbReference type="Gene3D" id="1.20.1250.20">
    <property type="entry name" value="MFS general substrate transporter like domains"/>
    <property type="match status" value="1"/>
</dbReference>
<dbReference type="GO" id="GO:0022857">
    <property type="term" value="F:transmembrane transporter activity"/>
    <property type="evidence" value="ECO:0007669"/>
    <property type="project" value="InterPro"/>
</dbReference>
<evidence type="ECO:0000256" key="2">
    <source>
        <dbReference type="ARBA" id="ARBA00008335"/>
    </source>
</evidence>
<evidence type="ECO:0000256" key="4">
    <source>
        <dbReference type="ARBA" id="ARBA00022475"/>
    </source>
</evidence>
<protein>
    <submittedName>
        <fullName evidence="10">YNFM family putative membrane transporter</fullName>
    </submittedName>
</protein>
<dbReference type="PROSITE" id="PS00216">
    <property type="entry name" value="SUGAR_TRANSPORT_1"/>
    <property type="match status" value="1"/>
</dbReference>
<feature type="transmembrane region" description="Helical" evidence="8">
    <location>
        <begin position="244"/>
        <end position="267"/>
    </location>
</feature>
<feature type="transmembrane region" description="Helical" evidence="8">
    <location>
        <begin position="369"/>
        <end position="386"/>
    </location>
</feature>
<gene>
    <name evidence="10" type="ORF">JOF55_003013</name>
</gene>
<accession>A0AAE4CP80</accession>
<feature type="transmembrane region" description="Helical" evidence="8">
    <location>
        <begin position="208"/>
        <end position="232"/>
    </location>
</feature>
<dbReference type="InterPro" id="IPR011701">
    <property type="entry name" value="MFS"/>
</dbReference>